<dbReference type="Pfam" id="PF00147">
    <property type="entry name" value="Fibrinogen_C"/>
    <property type="match status" value="1"/>
</dbReference>
<comment type="caution">
    <text evidence="1">The sequence shown here is derived from an EMBL/GenBank/DDBJ whole genome shotgun (WGS) entry which is preliminary data.</text>
</comment>
<organism evidence="1 2">
    <name type="scientific">Owenia fusiformis</name>
    <name type="common">Polychaete worm</name>
    <dbReference type="NCBI Taxonomy" id="6347"/>
    <lineage>
        <taxon>Eukaryota</taxon>
        <taxon>Metazoa</taxon>
        <taxon>Spiralia</taxon>
        <taxon>Lophotrochozoa</taxon>
        <taxon>Annelida</taxon>
        <taxon>Polychaeta</taxon>
        <taxon>Sedentaria</taxon>
        <taxon>Canalipalpata</taxon>
        <taxon>Sabellida</taxon>
        <taxon>Oweniida</taxon>
        <taxon>Oweniidae</taxon>
        <taxon>Owenia</taxon>
    </lineage>
</organism>
<dbReference type="CDD" id="cd00087">
    <property type="entry name" value="FReD"/>
    <property type="match status" value="1"/>
</dbReference>
<dbReference type="OrthoDB" id="6272435at2759"/>
<dbReference type="EMBL" id="CAIIXF020000007">
    <property type="protein sequence ID" value="CAH1789255.1"/>
    <property type="molecule type" value="Genomic_DNA"/>
</dbReference>
<dbReference type="SUPFAM" id="SSF56496">
    <property type="entry name" value="Fibrinogen C-terminal domain-like"/>
    <property type="match status" value="1"/>
</dbReference>
<dbReference type="Proteomes" id="UP000749559">
    <property type="component" value="Unassembled WGS sequence"/>
</dbReference>
<gene>
    <name evidence="1" type="ORF">OFUS_LOCUS14649</name>
</gene>
<proteinExistence type="predicted"/>
<accession>A0A8J1XR29</accession>
<dbReference type="InterPro" id="IPR002181">
    <property type="entry name" value="Fibrinogen_a/b/g_C_dom"/>
</dbReference>
<dbReference type="Gene3D" id="3.90.215.10">
    <property type="entry name" value="Gamma Fibrinogen, chain A, domain 1"/>
    <property type="match status" value="1"/>
</dbReference>
<dbReference type="PANTHER" id="PTHR19143">
    <property type="entry name" value="FIBRINOGEN/TENASCIN/ANGIOPOEITIN"/>
    <property type="match status" value="1"/>
</dbReference>
<evidence type="ECO:0000313" key="2">
    <source>
        <dbReference type="Proteomes" id="UP000749559"/>
    </source>
</evidence>
<dbReference type="InterPro" id="IPR036056">
    <property type="entry name" value="Fibrinogen-like_C"/>
</dbReference>
<dbReference type="InterPro" id="IPR014716">
    <property type="entry name" value="Fibrinogen_a/b/g_C_1"/>
</dbReference>
<keyword evidence="2" id="KW-1185">Reference proteome</keyword>
<name>A0A8J1XR29_OWEFU</name>
<dbReference type="SMART" id="SM00186">
    <property type="entry name" value="FBG"/>
    <property type="match status" value="1"/>
</dbReference>
<evidence type="ECO:0000313" key="1">
    <source>
        <dbReference type="EMBL" id="CAH1789255.1"/>
    </source>
</evidence>
<reference evidence="1" key="1">
    <citation type="submission" date="2022-03" db="EMBL/GenBank/DDBJ databases">
        <authorList>
            <person name="Martin C."/>
        </authorList>
    </citation>
    <scope>NUCLEOTIDE SEQUENCE</scope>
</reference>
<sequence length="328" mass="37290">MIHFIWCALRDNSIMKILTCTVILLLVFASVTDGKRKKGKKPSMPGCKKADITKLKDTLKSDFIELENTVGSNITELESTLGSNIADLKSEFIKLEVKLLAKLDEIKDQQCCSKDGDGKDNDIVNRDCYTVTSNSGKVADIELVSGKTFRAFCKQGWLSIARRFDGSVNFYRTYQEYEKGFGNSSGEYFIGLENLAGILSQRPYRLRVELTTWSPTEVRYADYSTFKVAGKSDKYRLTIGGYSGTASDSLRRQNGMAFSTKDMDNDVYSDNCAKLYTGGWWYDACHESNLFGTYYNQGESPYGKGLNWRHWKGYHYSYKEIDMKIYPM</sequence>
<dbReference type="AlphaFoldDB" id="A0A8J1XR29"/>
<dbReference type="PROSITE" id="PS51406">
    <property type="entry name" value="FIBRINOGEN_C_2"/>
    <property type="match status" value="1"/>
</dbReference>
<dbReference type="InterPro" id="IPR050373">
    <property type="entry name" value="Fibrinogen_C-term_domain"/>
</dbReference>
<protein>
    <submittedName>
        <fullName evidence="1">Uncharacterized protein</fullName>
    </submittedName>
</protein>